<sequence length="215" mass="25209">MNIFLKMEKARAILIMPCCYHRILEETSCKFKNFPLSNALKDIYQKYNGSDYLTVPFLRLATQPPNACQEKMEDLVFNLLARAVLQLYSSEYNCQLKRNKRKAVRLKSIGNNFEEYIHDAIAGYRLICNNTDNSKNSTFLDTEQLSRIWREIHPLTFKKAAIFIFLQNVLQPVCENFILYDRLFYLQEKGIKNCKFKKIANENISPRCLALLAQK</sequence>
<dbReference type="AlphaFoldDB" id="A0A8B8HWP8"/>
<accession>A0A8B8HWP8</accession>
<protein>
    <submittedName>
        <fullName evidence="2">Uncharacterized protein LOC113395349</fullName>
    </submittedName>
</protein>
<dbReference type="Proteomes" id="UP001652626">
    <property type="component" value="Chromosome 28"/>
</dbReference>
<gene>
    <name evidence="2" type="primary">LOC113395349</name>
</gene>
<evidence type="ECO:0000313" key="1">
    <source>
        <dbReference type="Proteomes" id="UP001652626"/>
    </source>
</evidence>
<dbReference type="InterPro" id="IPR052220">
    <property type="entry name" value="METTL25"/>
</dbReference>
<dbReference type="PANTHER" id="PTHR12496">
    <property type="entry name" value="CGI-41 METHYLTRANSFERASE"/>
    <property type="match status" value="1"/>
</dbReference>
<dbReference type="RefSeq" id="XP_026488737.2">
    <property type="nucleotide sequence ID" value="XM_026632952.2"/>
</dbReference>
<dbReference type="OMA" id="HINHGIN"/>
<dbReference type="PANTHER" id="PTHR12496:SF0">
    <property type="entry name" value="METHYLTRANSFERASE DOMAIN-CONTAINING PROTEIN"/>
    <property type="match status" value="1"/>
</dbReference>
<proteinExistence type="predicted"/>
<organism evidence="1 2">
    <name type="scientific">Vanessa tameamea</name>
    <name type="common">Kamehameha butterfly</name>
    <dbReference type="NCBI Taxonomy" id="334116"/>
    <lineage>
        <taxon>Eukaryota</taxon>
        <taxon>Metazoa</taxon>
        <taxon>Ecdysozoa</taxon>
        <taxon>Arthropoda</taxon>
        <taxon>Hexapoda</taxon>
        <taxon>Insecta</taxon>
        <taxon>Pterygota</taxon>
        <taxon>Neoptera</taxon>
        <taxon>Endopterygota</taxon>
        <taxon>Lepidoptera</taxon>
        <taxon>Glossata</taxon>
        <taxon>Ditrysia</taxon>
        <taxon>Papilionoidea</taxon>
        <taxon>Nymphalidae</taxon>
        <taxon>Nymphalinae</taxon>
        <taxon>Vanessa</taxon>
    </lineage>
</organism>
<dbReference type="OrthoDB" id="10258156at2759"/>
<dbReference type="GeneID" id="113395349"/>
<evidence type="ECO:0000313" key="2">
    <source>
        <dbReference type="RefSeq" id="XP_026488737.2"/>
    </source>
</evidence>
<reference evidence="2" key="1">
    <citation type="submission" date="2025-08" db="UniProtKB">
        <authorList>
            <consortium name="RefSeq"/>
        </authorList>
    </citation>
    <scope>IDENTIFICATION</scope>
    <source>
        <tissue evidence="2">Whole body</tissue>
    </source>
</reference>
<keyword evidence="1" id="KW-1185">Reference proteome</keyword>
<name>A0A8B8HWP8_VANTA</name>